<protein>
    <submittedName>
        <fullName evidence="1">Uncharacterized protein</fullName>
    </submittedName>
</protein>
<dbReference type="EMBL" id="AY809778">
    <property type="protein sequence ID" value="AAX25667.1"/>
    <property type="molecule type" value="mRNA"/>
</dbReference>
<reference evidence="1" key="2">
    <citation type="journal article" date="2006" name="PLoS Pathog.">
        <title>New perspectives on host-parasite interplay by comparative transcriptomic and proteomic analyses of Schistosoma japonicum.</title>
        <authorList>
            <person name="Liu F."/>
            <person name="Lu J."/>
            <person name="Hu W."/>
            <person name="Wang S.Y."/>
            <person name="Cui S.J."/>
            <person name="Chi M."/>
            <person name="Yan Q."/>
            <person name="Wang X.R."/>
            <person name="Song H.D."/>
            <person name="Xu X.N."/>
            <person name="Wang J.J."/>
            <person name="Zhang X.L."/>
            <person name="Zhang X."/>
            <person name="Wang Z.Q."/>
            <person name="Xue C.L."/>
            <person name="Brindley P.J."/>
            <person name="McManus D.P."/>
            <person name="Yang P.Y."/>
            <person name="Feng Z."/>
            <person name="Chen Z."/>
            <person name="Han Z.G."/>
        </authorList>
    </citation>
    <scope>NUCLEOTIDE SEQUENCE</scope>
</reference>
<reference evidence="1" key="1">
    <citation type="submission" date="2005-03" db="EMBL/GenBank/DDBJ databases">
        <authorList>
            <person name="Han Z."/>
        </authorList>
    </citation>
    <scope>NUCLEOTIDE SEQUENCE</scope>
</reference>
<proteinExistence type="evidence at transcript level"/>
<organism evidence="1">
    <name type="scientific">Schistosoma japonicum</name>
    <name type="common">Blood fluke</name>
    <dbReference type="NCBI Taxonomy" id="6182"/>
    <lineage>
        <taxon>Eukaryota</taxon>
        <taxon>Metazoa</taxon>
        <taxon>Spiralia</taxon>
        <taxon>Lophotrochozoa</taxon>
        <taxon>Platyhelminthes</taxon>
        <taxon>Trematoda</taxon>
        <taxon>Digenea</taxon>
        <taxon>Strigeidida</taxon>
        <taxon>Schistosomatoidea</taxon>
        <taxon>Schistosomatidae</taxon>
        <taxon>Schistosoma</taxon>
    </lineage>
</organism>
<accession>Q5C3V8</accession>
<name>Q5C3V8_SCHJA</name>
<sequence>MRISDGSSGLIRGFPITYIRLNIITEFFKKPICIKL</sequence>
<evidence type="ECO:0000313" key="1">
    <source>
        <dbReference type="EMBL" id="AAX25667.1"/>
    </source>
</evidence>
<dbReference type="AlphaFoldDB" id="Q5C3V8"/>